<dbReference type="InterPro" id="IPR021731">
    <property type="entry name" value="AMIN_dom"/>
</dbReference>
<dbReference type="AlphaFoldDB" id="A0A0V7ZRD2"/>
<evidence type="ECO:0000256" key="3">
    <source>
        <dbReference type="SAM" id="SignalP"/>
    </source>
</evidence>
<feature type="chain" id="PRO_5007438914" evidence="3">
    <location>
        <begin position="24"/>
        <end position="639"/>
    </location>
</feature>
<protein>
    <submittedName>
        <fullName evidence="6">N-acetylmuramoyl-L-alanine amidase</fullName>
    </submittedName>
</protein>
<reference evidence="6 7" key="1">
    <citation type="journal article" date="2015" name="Genome Announc.">
        <title>Draft Genome of the Euendolithic (true boring) Cyanobacterium Mastigocoleus testarum strain BC008.</title>
        <authorList>
            <person name="Guida B.S."/>
            <person name="Garcia-Pichel F."/>
        </authorList>
    </citation>
    <scope>NUCLEOTIDE SEQUENCE [LARGE SCALE GENOMIC DNA]</scope>
    <source>
        <strain evidence="6 7">BC008</strain>
    </source>
</reference>
<evidence type="ECO:0000313" key="6">
    <source>
        <dbReference type="EMBL" id="KST67035.1"/>
    </source>
</evidence>
<keyword evidence="7" id="KW-1185">Reference proteome</keyword>
<dbReference type="OrthoDB" id="9806267at2"/>
<dbReference type="SUPFAM" id="SSF53187">
    <property type="entry name" value="Zn-dependent exopeptidases"/>
    <property type="match status" value="1"/>
</dbReference>
<evidence type="ECO:0000256" key="2">
    <source>
        <dbReference type="SAM" id="MobiDB-lite"/>
    </source>
</evidence>
<feature type="region of interest" description="Disordered" evidence="2">
    <location>
        <begin position="424"/>
        <end position="461"/>
    </location>
</feature>
<dbReference type="EMBL" id="LMTZ01000091">
    <property type="protein sequence ID" value="KST67035.1"/>
    <property type="molecule type" value="Genomic_DNA"/>
</dbReference>
<feature type="compositionally biased region" description="Polar residues" evidence="2">
    <location>
        <begin position="442"/>
        <end position="452"/>
    </location>
</feature>
<sequence>MKLHWLIPGTLLTVSLLSSPADAAKLQSWRFDANLNQLEINTDGAVQPKAQLIFNPTRLVIDLPGVKFGRPQLRKPVGGAVRTVRIGQFNKETTRIVVELTPGYTLDPSKVKFTGKTPKKWMVQLPTPQLEKINSSATNDINVAARKNSRSSVKGTVINRSQIAQGTTQGKTQIQSLRVTGDGLFLRTSGGRPSVRISRSRDKKTIDLEIRGAQLSPNLKEREQQINRYGVSSVEFSQSESDPSRVKMRLKVNKNSPDWRATVSSFGGIIILPTRRVGNLPSPRIPSKTPKPIVTRNPSPRRPVRPVRPILPPNSSLATIKSVELVDDGEKLEIKGDRNLFASTTSWDRKTAMFLITIPNARLDSSVRGIGFKPNSSVLRVSLKQENANTVGVYVLPASRTQVGRLNTRGKKLSLELGKARRITPPIALPPLPRPNPISSPGRQISPPSGRTTPARRPNPRGRVVVIVDPGHGGKDPGAIGIGGLREKDVILPISQKVAEILEKNGVQAILTRKSDYFVSLKGRVQLAERANANVFVSIHANSLGRSRPDISGLEVYYYNSGYGLAQSVRKRILKTVNVRDRRVRKARFYVLRKSSMPAILVETGYVTGREDAAKLRQQWYRNKMAEGIARGILDYLKR</sequence>
<gene>
    <name evidence="5" type="ORF">BC008_18915</name>
    <name evidence="6" type="ORF">BC008_27995</name>
</gene>
<comment type="caution">
    <text evidence="6">The sequence shown here is derived from an EMBL/GenBank/DDBJ whole genome shotgun (WGS) entry which is preliminary data.</text>
</comment>
<organism evidence="6 7">
    <name type="scientific">Mastigocoleus testarum BC008</name>
    <dbReference type="NCBI Taxonomy" id="371196"/>
    <lineage>
        <taxon>Bacteria</taxon>
        <taxon>Bacillati</taxon>
        <taxon>Cyanobacteriota</taxon>
        <taxon>Cyanophyceae</taxon>
        <taxon>Nostocales</taxon>
        <taxon>Hapalosiphonaceae</taxon>
        <taxon>Mastigocoleus</taxon>
    </lineage>
</organism>
<dbReference type="InterPro" id="IPR002508">
    <property type="entry name" value="MurNAc-LAA_cat"/>
</dbReference>
<dbReference type="PANTHER" id="PTHR30404:SF0">
    <property type="entry name" value="N-ACETYLMURAMOYL-L-ALANINE AMIDASE AMIC"/>
    <property type="match status" value="1"/>
</dbReference>
<feature type="compositionally biased region" description="Pro residues" evidence="2">
    <location>
        <begin position="427"/>
        <end position="438"/>
    </location>
</feature>
<proteinExistence type="predicted"/>
<evidence type="ECO:0000259" key="4">
    <source>
        <dbReference type="SMART" id="SM00646"/>
    </source>
</evidence>
<evidence type="ECO:0000313" key="7">
    <source>
        <dbReference type="Proteomes" id="UP000053372"/>
    </source>
</evidence>
<dbReference type="CDD" id="cd02696">
    <property type="entry name" value="MurNAc-LAA"/>
    <property type="match status" value="1"/>
</dbReference>
<name>A0A0V7ZRD2_9CYAN</name>
<dbReference type="Pfam" id="PF11741">
    <property type="entry name" value="AMIN"/>
    <property type="match status" value="1"/>
</dbReference>
<dbReference type="InterPro" id="IPR050695">
    <property type="entry name" value="N-acetylmuramoyl_amidase_3"/>
</dbReference>
<feature type="signal peptide" evidence="3">
    <location>
        <begin position="1"/>
        <end position="23"/>
    </location>
</feature>
<feature type="domain" description="MurNAc-LAA" evidence="4">
    <location>
        <begin position="525"/>
        <end position="634"/>
    </location>
</feature>
<dbReference type="Pfam" id="PF01520">
    <property type="entry name" value="Amidase_3"/>
    <property type="match status" value="1"/>
</dbReference>
<keyword evidence="1" id="KW-0378">Hydrolase</keyword>
<accession>A0A0V7ZRD2</accession>
<dbReference type="PANTHER" id="PTHR30404">
    <property type="entry name" value="N-ACETYLMURAMOYL-L-ALANINE AMIDASE"/>
    <property type="match status" value="1"/>
</dbReference>
<feature type="region of interest" description="Disordered" evidence="2">
    <location>
        <begin position="280"/>
        <end position="311"/>
    </location>
</feature>
<dbReference type="Proteomes" id="UP000053372">
    <property type="component" value="Unassembled WGS sequence"/>
</dbReference>
<evidence type="ECO:0000313" key="5">
    <source>
        <dbReference type="EMBL" id="KST64884.1"/>
    </source>
</evidence>
<dbReference type="GO" id="GO:0009253">
    <property type="term" value="P:peptidoglycan catabolic process"/>
    <property type="evidence" value="ECO:0007669"/>
    <property type="project" value="InterPro"/>
</dbReference>
<dbReference type="Gene3D" id="3.40.630.40">
    <property type="entry name" value="Zn-dependent exopeptidases"/>
    <property type="match status" value="1"/>
</dbReference>
<evidence type="ECO:0000256" key="1">
    <source>
        <dbReference type="ARBA" id="ARBA00022801"/>
    </source>
</evidence>
<dbReference type="Gene3D" id="2.60.40.3500">
    <property type="match status" value="1"/>
</dbReference>
<keyword evidence="3" id="KW-0732">Signal</keyword>
<dbReference type="RefSeq" id="WP_027841054.1">
    <property type="nucleotide sequence ID" value="NZ_LMTZ01000091.1"/>
</dbReference>
<dbReference type="EMBL" id="LMTZ01000116">
    <property type="protein sequence ID" value="KST64884.1"/>
    <property type="molecule type" value="Genomic_DNA"/>
</dbReference>
<dbReference type="GO" id="GO:0030288">
    <property type="term" value="C:outer membrane-bounded periplasmic space"/>
    <property type="evidence" value="ECO:0007669"/>
    <property type="project" value="TreeGrafter"/>
</dbReference>
<dbReference type="SMART" id="SM00646">
    <property type="entry name" value="Ami_3"/>
    <property type="match status" value="1"/>
</dbReference>
<dbReference type="GO" id="GO:0008745">
    <property type="term" value="F:N-acetylmuramoyl-L-alanine amidase activity"/>
    <property type="evidence" value="ECO:0007669"/>
    <property type="project" value="InterPro"/>
</dbReference>